<dbReference type="Proteomes" id="UP001501079">
    <property type="component" value="Unassembled WGS sequence"/>
</dbReference>
<evidence type="ECO:0000256" key="1">
    <source>
        <dbReference type="SAM" id="MobiDB-lite"/>
    </source>
</evidence>
<keyword evidence="3" id="KW-1185">Reference proteome</keyword>
<comment type="caution">
    <text evidence="2">The sequence shown here is derived from an EMBL/GenBank/DDBJ whole genome shotgun (WGS) entry which is preliminary data.</text>
</comment>
<organism evidence="2 3">
    <name type="scientific">Gryllotalpicola koreensis</name>
    <dbReference type="NCBI Taxonomy" id="993086"/>
    <lineage>
        <taxon>Bacteria</taxon>
        <taxon>Bacillati</taxon>
        <taxon>Actinomycetota</taxon>
        <taxon>Actinomycetes</taxon>
        <taxon>Micrococcales</taxon>
        <taxon>Microbacteriaceae</taxon>
        <taxon>Gryllotalpicola</taxon>
    </lineage>
</organism>
<feature type="compositionally biased region" description="Basic and acidic residues" evidence="1">
    <location>
        <begin position="7"/>
        <end position="18"/>
    </location>
</feature>
<reference evidence="3" key="1">
    <citation type="journal article" date="2019" name="Int. J. Syst. Evol. Microbiol.">
        <title>The Global Catalogue of Microorganisms (GCM) 10K type strain sequencing project: providing services to taxonomists for standard genome sequencing and annotation.</title>
        <authorList>
            <consortium name="The Broad Institute Genomics Platform"/>
            <consortium name="The Broad Institute Genome Sequencing Center for Infectious Disease"/>
            <person name="Wu L."/>
            <person name="Ma J."/>
        </authorList>
    </citation>
    <scope>NUCLEOTIDE SEQUENCE [LARGE SCALE GENOMIC DNA]</scope>
    <source>
        <strain evidence="3">JCM 17591</strain>
    </source>
</reference>
<evidence type="ECO:0000313" key="2">
    <source>
        <dbReference type="EMBL" id="GAA4174517.1"/>
    </source>
</evidence>
<sequence>MRTSRRAPREQYRRPDKERRRRHPSPSHALSLRSHRDAREGCVRVPALARKGPERTPRGFKRRMPYGR</sequence>
<protein>
    <submittedName>
        <fullName evidence="2">Uncharacterized protein</fullName>
    </submittedName>
</protein>
<accession>A0ABP7ZZX3</accession>
<gene>
    <name evidence="2" type="ORF">GCM10022287_18530</name>
</gene>
<name>A0ABP7ZZX3_9MICO</name>
<feature type="compositionally biased region" description="Basic residues" evidence="1">
    <location>
        <begin position="58"/>
        <end position="68"/>
    </location>
</feature>
<dbReference type="EMBL" id="BAABBW010000003">
    <property type="protein sequence ID" value="GAA4174517.1"/>
    <property type="molecule type" value="Genomic_DNA"/>
</dbReference>
<evidence type="ECO:0000313" key="3">
    <source>
        <dbReference type="Proteomes" id="UP001501079"/>
    </source>
</evidence>
<proteinExistence type="predicted"/>
<feature type="region of interest" description="Disordered" evidence="1">
    <location>
        <begin position="1"/>
        <end position="68"/>
    </location>
</feature>